<comment type="caution">
    <text evidence="2">The sequence shown here is derived from an EMBL/GenBank/DDBJ whole genome shotgun (WGS) entry which is preliminary data.</text>
</comment>
<name>A0A0F9VEU2_9ZZZZ</name>
<gene>
    <name evidence="2" type="ORF">LCGC14_0413870</name>
</gene>
<keyword evidence="1" id="KW-1133">Transmembrane helix</keyword>
<sequence length="46" mass="5304">MMNFLANVWGWTLILMLVIMAIALWLWERQEAKGLDRGGKDAKGKK</sequence>
<accession>A0A0F9VEU2</accession>
<protein>
    <submittedName>
        <fullName evidence="2">Uncharacterized protein</fullName>
    </submittedName>
</protein>
<evidence type="ECO:0000256" key="1">
    <source>
        <dbReference type="SAM" id="Phobius"/>
    </source>
</evidence>
<feature type="transmembrane region" description="Helical" evidence="1">
    <location>
        <begin position="6"/>
        <end position="27"/>
    </location>
</feature>
<proteinExistence type="predicted"/>
<keyword evidence="1" id="KW-0812">Transmembrane</keyword>
<dbReference type="EMBL" id="LAZR01000369">
    <property type="protein sequence ID" value="KKN72101.1"/>
    <property type="molecule type" value="Genomic_DNA"/>
</dbReference>
<keyword evidence="1" id="KW-0472">Membrane</keyword>
<dbReference type="AlphaFoldDB" id="A0A0F9VEU2"/>
<organism evidence="2">
    <name type="scientific">marine sediment metagenome</name>
    <dbReference type="NCBI Taxonomy" id="412755"/>
    <lineage>
        <taxon>unclassified sequences</taxon>
        <taxon>metagenomes</taxon>
        <taxon>ecological metagenomes</taxon>
    </lineage>
</organism>
<reference evidence="2" key="1">
    <citation type="journal article" date="2015" name="Nature">
        <title>Complex archaea that bridge the gap between prokaryotes and eukaryotes.</title>
        <authorList>
            <person name="Spang A."/>
            <person name="Saw J.H."/>
            <person name="Jorgensen S.L."/>
            <person name="Zaremba-Niedzwiedzka K."/>
            <person name="Martijn J."/>
            <person name="Lind A.E."/>
            <person name="van Eijk R."/>
            <person name="Schleper C."/>
            <person name="Guy L."/>
            <person name="Ettema T.J."/>
        </authorList>
    </citation>
    <scope>NUCLEOTIDE SEQUENCE</scope>
</reference>
<evidence type="ECO:0000313" key="2">
    <source>
        <dbReference type="EMBL" id="KKN72101.1"/>
    </source>
</evidence>